<evidence type="ECO:0008006" key="3">
    <source>
        <dbReference type="Google" id="ProtNLM"/>
    </source>
</evidence>
<dbReference type="Proteomes" id="UP000039046">
    <property type="component" value="Unassembled WGS sequence"/>
</dbReference>
<organism evidence="1 2">
    <name type="scientific">[Torrubiella] hemipterigena</name>
    <dbReference type="NCBI Taxonomy" id="1531966"/>
    <lineage>
        <taxon>Eukaryota</taxon>
        <taxon>Fungi</taxon>
        <taxon>Dikarya</taxon>
        <taxon>Ascomycota</taxon>
        <taxon>Pezizomycotina</taxon>
        <taxon>Sordariomycetes</taxon>
        <taxon>Hypocreomycetidae</taxon>
        <taxon>Hypocreales</taxon>
        <taxon>Clavicipitaceae</taxon>
        <taxon>Clavicipitaceae incertae sedis</taxon>
        <taxon>'Torrubiella' clade</taxon>
    </lineage>
</organism>
<keyword evidence="2" id="KW-1185">Reference proteome</keyword>
<dbReference type="InterPro" id="IPR001753">
    <property type="entry name" value="Enoyl-CoA_hydra/iso"/>
</dbReference>
<dbReference type="Gene3D" id="3.90.226.10">
    <property type="entry name" value="2-enoyl-CoA Hydratase, Chain A, domain 1"/>
    <property type="match status" value="1"/>
</dbReference>
<dbReference type="OrthoDB" id="448450at2759"/>
<dbReference type="CDD" id="cd06558">
    <property type="entry name" value="crotonase-like"/>
    <property type="match status" value="1"/>
</dbReference>
<gene>
    <name evidence="1" type="ORF">VHEMI10168</name>
</gene>
<reference evidence="1 2" key="1">
    <citation type="journal article" date="2015" name="Genome Announc.">
        <title>Draft Genome Sequence and Gene Annotation of the Entomopathogenic Fungus Verticillium hemipterigenum.</title>
        <authorList>
            <person name="Horn F."/>
            <person name="Habel A."/>
            <person name="Scharf D.H."/>
            <person name="Dworschak J."/>
            <person name="Brakhage A.A."/>
            <person name="Guthke R."/>
            <person name="Hertweck C."/>
            <person name="Linde J."/>
        </authorList>
    </citation>
    <scope>NUCLEOTIDE SEQUENCE [LARGE SCALE GENOMIC DNA]</scope>
</reference>
<dbReference type="Pfam" id="PF00378">
    <property type="entry name" value="ECH_1"/>
    <property type="match status" value="1"/>
</dbReference>
<dbReference type="AlphaFoldDB" id="A0A0A1TI42"/>
<dbReference type="EMBL" id="CDHN01000007">
    <property type="protein sequence ID" value="CEJ94649.1"/>
    <property type="molecule type" value="Genomic_DNA"/>
</dbReference>
<evidence type="ECO:0000313" key="1">
    <source>
        <dbReference type="EMBL" id="CEJ94649.1"/>
    </source>
</evidence>
<accession>A0A0A1TI42</accession>
<dbReference type="SUPFAM" id="SSF52096">
    <property type="entry name" value="ClpP/crotonase"/>
    <property type="match status" value="1"/>
</dbReference>
<dbReference type="GO" id="GO:0005782">
    <property type="term" value="C:peroxisomal matrix"/>
    <property type="evidence" value="ECO:0007669"/>
    <property type="project" value="TreeGrafter"/>
</dbReference>
<dbReference type="InterPro" id="IPR051053">
    <property type="entry name" value="ECH/Chromodomain_protein"/>
</dbReference>
<dbReference type="InterPro" id="IPR029045">
    <property type="entry name" value="ClpP/crotonase-like_dom_sf"/>
</dbReference>
<name>A0A0A1TI42_9HYPO</name>
<protein>
    <recommendedName>
        <fullName evidence="3">Peroxisomal D3,D2-enoyl-CoA isomerase</fullName>
    </recommendedName>
</protein>
<sequence length="277" mass="30400">MVKTDYQDIKVELDGEIGIITLNRPKSLNSFGGRLLIETLNAVMELNDHPDTIFTVLTGEGRFFSAGADIREPRVLPELADDTRSEAKIAATETLLKGVELVRALIDHKKVFVLALNGPAVGGGAAWFAGLADIVFAADTCYMQIPFSSLALVPENGSALNFAQTIGVHRANDMLMFGRKATAEELEQWGMINKIFPVGSFRADVKEYLHEQLQVNDGQSMILAKKSQNATLRTGRMMALYDSADALTDRVADGAPIRRFAEKIAQLEETSRKRSKL</sequence>
<dbReference type="GO" id="GO:0006635">
    <property type="term" value="P:fatty acid beta-oxidation"/>
    <property type="evidence" value="ECO:0007669"/>
    <property type="project" value="TreeGrafter"/>
</dbReference>
<evidence type="ECO:0000313" key="2">
    <source>
        <dbReference type="Proteomes" id="UP000039046"/>
    </source>
</evidence>
<dbReference type="HOGENOM" id="CLU_009834_6_0_1"/>
<proteinExistence type="predicted"/>
<dbReference type="STRING" id="1531966.A0A0A1TI42"/>
<dbReference type="PANTHER" id="PTHR43684">
    <property type="match status" value="1"/>
</dbReference>
<dbReference type="PANTHER" id="PTHR43684:SF3">
    <property type="entry name" value="PEROXISOMAL D3,D2-ENOYL-COA ISOMERASE"/>
    <property type="match status" value="1"/>
</dbReference>